<dbReference type="InterPro" id="IPR022537">
    <property type="entry name" value="TRSP_dom"/>
</dbReference>
<accession>A0A2P2C7S4</accession>
<evidence type="ECO:0000259" key="4">
    <source>
        <dbReference type="Pfam" id="PF15609"/>
    </source>
</evidence>
<proteinExistence type="predicted"/>
<dbReference type="InterPro" id="IPR041688">
    <property type="entry name" value="PRTase_2"/>
</dbReference>
<dbReference type="GO" id="GO:0016757">
    <property type="term" value="F:glycosyltransferase activity"/>
    <property type="evidence" value="ECO:0007669"/>
    <property type="project" value="UniProtKB-KW"/>
</dbReference>
<feature type="domain" description="Cysteine protease StiP N-terminal" evidence="1">
    <location>
        <begin position="450"/>
        <end position="703"/>
    </location>
</feature>
<evidence type="ECO:0000259" key="2">
    <source>
        <dbReference type="Pfam" id="PF12500"/>
    </source>
</evidence>
<keyword evidence="5" id="KW-0808">Transferase</keyword>
<name>A0A2P2C7S4_9ZZZZ</name>
<organism evidence="5">
    <name type="scientific">metagenome</name>
    <dbReference type="NCBI Taxonomy" id="256318"/>
    <lineage>
        <taxon>unclassified sequences</taxon>
        <taxon>metagenomes</taxon>
    </lineage>
</organism>
<dbReference type="InterPro" id="IPR028157">
    <property type="entry name" value="PELOTA_dom"/>
</dbReference>
<dbReference type="SUPFAM" id="SSF53271">
    <property type="entry name" value="PRTase-like"/>
    <property type="match status" value="1"/>
</dbReference>
<feature type="domain" description="PELOTA RNA-binding" evidence="3">
    <location>
        <begin position="730"/>
        <end position="809"/>
    </location>
</feature>
<dbReference type="AlphaFoldDB" id="A0A2P2C7S4"/>
<dbReference type="CDD" id="cd06223">
    <property type="entry name" value="PRTases_typeI"/>
    <property type="match status" value="1"/>
</dbReference>
<dbReference type="EMBL" id="CZKA01000031">
    <property type="protein sequence ID" value="CUR56872.1"/>
    <property type="molecule type" value="Genomic_DNA"/>
</dbReference>
<sequence length="816" mass="87084">MTSVVARRAGIEVSDAALHQGLALPDLFDLALRINPKRPHLLVSTVLAKHVPTDPRVVRGSGLLLGLLVAEQLGGCAVDPAAVRELGRVLRTGADPQPFADLVEASGAQGAPGSGLVLGYAETATALGHLVARALGWPSIHSTRRRVPGFSAALGFDEAHSHATEHLVLPSDPALLVGAGPVVLVDDELSTGRTALNTIRALHRLAPRERYVIAALIDVRTAVDREAMAAVAAELGASIEVVALASGEVSVPGDAGDRVADLASLPLGVADEPRTAATGRRVWPWRVAETGRHGFGPADDAALEVAARQVADDLGPRLGGRVLVLGTEELMYAPLAIADALRSPERQVRFSSTTRSPVRVLDVEGYPIRSGITFPAHDNQAEPGERFAYNVVATEGGGWSDIVVVVDSAMCTAGLDGLLTALAPYAGQVHLSVLPSAAGLPEGLTAPDFGSYAPHEVTWLLQDLSHVRLEAATEIRERRIQTGEAHYAESLPIEYRPEESYRRLFHEQLAEVAPRVATAVGTVTELAISVRERDDVVLVSLARAGVPIGVLMQRWARQRHGLEWPHYAISIVRDRGIDLTAMRYLAARHDPRRVLFVDGWTGKGAITREFTDAVAAVNAELDLGTRGFDPGLAVLADPGECVALYGTRDDFLIPSACLNSTVSGLVSRTVLNPDLIGPHEFHGAKFYAELADEDVSALYLDTVAGQIDAVAPAAETDAAELRLADREPTWVGWAAAEQIRAAYDLPSINLVKPGVGETTRVLLRRVPWRVVVNPERRADLRHVELLAAERGVPVVTEPGLPYSCIGLIRPTERDSS</sequence>
<reference evidence="5" key="1">
    <citation type="submission" date="2015-08" db="EMBL/GenBank/DDBJ databases">
        <authorList>
            <person name="Babu N.S."/>
            <person name="Beckwith C.J."/>
            <person name="Beseler K.G."/>
            <person name="Brison A."/>
            <person name="Carone J.V."/>
            <person name="Caskin T.P."/>
            <person name="Diamond M."/>
            <person name="Durham M.E."/>
            <person name="Foxe J.M."/>
            <person name="Go M."/>
            <person name="Henderson B.A."/>
            <person name="Jones I.B."/>
            <person name="McGettigan J.A."/>
            <person name="Micheletti S.J."/>
            <person name="Nasrallah M.E."/>
            <person name="Ortiz D."/>
            <person name="Piller C.R."/>
            <person name="Privatt S.R."/>
            <person name="Schneider S.L."/>
            <person name="Sharp S."/>
            <person name="Smith T.C."/>
            <person name="Stanton J.D."/>
            <person name="Ullery H.E."/>
            <person name="Wilson R.J."/>
            <person name="Serrano M.G."/>
            <person name="Buck G."/>
            <person name="Lee V."/>
            <person name="Wang Y."/>
            <person name="Carvalho R."/>
            <person name="Voegtly L."/>
            <person name="Shi R."/>
            <person name="Duckworth R."/>
            <person name="Johnson A."/>
            <person name="Loviza R."/>
            <person name="Walstead R."/>
            <person name="Shah Z."/>
            <person name="Kiflezghi M."/>
            <person name="Wade K."/>
            <person name="Ball S.L."/>
            <person name="Bradley K.W."/>
            <person name="Asai D.J."/>
            <person name="Bowman C.A."/>
            <person name="Russell D.A."/>
            <person name="Pope W.H."/>
            <person name="Jacobs-Sera D."/>
            <person name="Hendrix R.W."/>
            <person name="Hatfull G.F."/>
        </authorList>
    </citation>
    <scope>NUCLEOTIDE SEQUENCE</scope>
</reference>
<dbReference type="Pfam" id="PF12500">
    <property type="entry name" value="TRSP"/>
    <property type="match status" value="1"/>
</dbReference>
<protein>
    <submittedName>
        <fullName evidence="5">Adenine or guanine phosphoribosyltransferase</fullName>
    </submittedName>
</protein>
<keyword evidence="5" id="KW-0328">Glycosyltransferase</keyword>
<feature type="domain" description="TRSP" evidence="2">
    <location>
        <begin position="289"/>
        <end position="422"/>
    </location>
</feature>
<dbReference type="InterPro" id="IPR000836">
    <property type="entry name" value="PRTase_dom"/>
</dbReference>
<dbReference type="InterPro" id="IPR029057">
    <property type="entry name" value="PRTase-like"/>
</dbReference>
<dbReference type="Pfam" id="PF11202">
    <property type="entry name" value="StiP"/>
    <property type="match status" value="1"/>
</dbReference>
<evidence type="ECO:0000259" key="1">
    <source>
        <dbReference type="Pfam" id="PF11202"/>
    </source>
</evidence>
<dbReference type="Gene3D" id="3.40.50.2020">
    <property type="match status" value="1"/>
</dbReference>
<dbReference type="Pfam" id="PF15609">
    <property type="entry name" value="PRTase_2"/>
    <property type="match status" value="1"/>
</dbReference>
<evidence type="ECO:0000313" key="5">
    <source>
        <dbReference type="EMBL" id="CUR56872.1"/>
    </source>
</evidence>
<evidence type="ECO:0000259" key="3">
    <source>
        <dbReference type="Pfam" id="PF15608"/>
    </source>
</evidence>
<gene>
    <name evidence="5" type="ORF">NOCA2370008</name>
</gene>
<feature type="domain" description="Orotate phosphoribosyltransferase-like" evidence="4">
    <location>
        <begin position="27"/>
        <end position="248"/>
    </location>
</feature>
<dbReference type="InterPro" id="IPR011215">
    <property type="entry name" value="StiP_N"/>
</dbReference>
<dbReference type="Pfam" id="PF15608">
    <property type="entry name" value="PELOTA_1"/>
    <property type="match status" value="1"/>
</dbReference>